<keyword evidence="1" id="KW-1185">Reference proteome</keyword>
<dbReference type="AlphaFoldDB" id="A0A6P8WN98"/>
<dbReference type="CTD" id="34953"/>
<organism evidence="1 2">
    <name type="scientific">Drosophila albomicans</name>
    <name type="common">Fruit fly</name>
    <dbReference type="NCBI Taxonomy" id="7291"/>
    <lineage>
        <taxon>Eukaryota</taxon>
        <taxon>Metazoa</taxon>
        <taxon>Ecdysozoa</taxon>
        <taxon>Arthropoda</taxon>
        <taxon>Hexapoda</taxon>
        <taxon>Insecta</taxon>
        <taxon>Pterygota</taxon>
        <taxon>Neoptera</taxon>
        <taxon>Endopterygota</taxon>
        <taxon>Diptera</taxon>
        <taxon>Brachycera</taxon>
        <taxon>Muscomorpha</taxon>
        <taxon>Ephydroidea</taxon>
        <taxon>Drosophilidae</taxon>
        <taxon>Drosophila</taxon>
    </lineage>
</organism>
<evidence type="ECO:0000313" key="1">
    <source>
        <dbReference type="Proteomes" id="UP000515160"/>
    </source>
</evidence>
<reference evidence="2" key="1">
    <citation type="submission" date="2025-08" db="UniProtKB">
        <authorList>
            <consortium name="RefSeq"/>
        </authorList>
    </citation>
    <scope>IDENTIFICATION</scope>
    <source>
        <strain evidence="2">15112-1751.03</strain>
        <tissue evidence="2">Whole Adult</tissue>
    </source>
</reference>
<dbReference type="RefSeq" id="XP_034099425.1">
    <property type="nucleotide sequence ID" value="XM_034243534.2"/>
</dbReference>
<sequence length="357" mass="41046">MSKRKSESNMSTPAEKSNPANSIQIVGNAIIGKETPLQDYKNLITTHVAVEEIVDDEIIKENVIKISSAARDVIWELLFNDANASDESQKKATDVLEEYKSDACFYQPWPYNEWIVKLRDELLKRNMLDFWRNSIVKKQLGPCWHRDSDLFDGDDEPPLEFYAHAGCTAPFAASVKVRALSKNSSFEEQPIPESERKTYNAAALSGDFEVKISMENALVDYQNLMKRYVLTTVPVPDEIQKKNIAKISQVTRETIWKLLFEGTPEQPEFDKAAELLQEYKGDAGFYGPWEFNEWIVKLRDEVLERKLLEFWGQKIVAMELGPCCVRDSEFFESEDPVPLEFYEKAGFKAPFDPKKEE</sequence>
<dbReference type="GeneID" id="117564671"/>
<gene>
    <name evidence="2" type="primary">LOC117564671</name>
</gene>
<dbReference type="Proteomes" id="UP000515160">
    <property type="component" value="Chromosome 2L"/>
</dbReference>
<evidence type="ECO:0000313" key="2">
    <source>
        <dbReference type="RefSeq" id="XP_034099425.1"/>
    </source>
</evidence>
<name>A0A6P8WN98_DROAB</name>
<protein>
    <submittedName>
        <fullName evidence="2">Uncharacterized protein LOC117564671</fullName>
    </submittedName>
</protein>
<dbReference type="Gene3D" id="1.25.40.240">
    <property type="entry name" value="Ku, C-terminal domain"/>
    <property type="match status" value="2"/>
</dbReference>
<dbReference type="SUPFAM" id="SSF101420">
    <property type="entry name" value="C-terminal domain of Ku80"/>
    <property type="match status" value="2"/>
</dbReference>
<dbReference type="InterPro" id="IPR036494">
    <property type="entry name" value="Ku_C_sf"/>
</dbReference>
<accession>A0A6P8WN98</accession>
<proteinExistence type="predicted"/>
<dbReference type="OrthoDB" id="7917706at2759"/>